<evidence type="ECO:0000259" key="2">
    <source>
        <dbReference type="Pfam" id="PF07859"/>
    </source>
</evidence>
<organism evidence="3 4">
    <name type="scientific">Nocardia salmonicida</name>
    <dbReference type="NCBI Taxonomy" id="53431"/>
    <lineage>
        <taxon>Bacteria</taxon>
        <taxon>Bacillati</taxon>
        <taxon>Actinomycetota</taxon>
        <taxon>Actinomycetes</taxon>
        <taxon>Mycobacteriales</taxon>
        <taxon>Nocardiaceae</taxon>
        <taxon>Nocardia</taxon>
    </lineage>
</organism>
<evidence type="ECO:0000313" key="4">
    <source>
        <dbReference type="Proteomes" id="UP001621418"/>
    </source>
</evidence>
<dbReference type="GO" id="GO:0016787">
    <property type="term" value="F:hydrolase activity"/>
    <property type="evidence" value="ECO:0007669"/>
    <property type="project" value="UniProtKB-KW"/>
</dbReference>
<accession>A0ABZ1N321</accession>
<dbReference type="SUPFAM" id="SSF53474">
    <property type="entry name" value="alpha/beta-Hydrolases"/>
    <property type="match status" value="1"/>
</dbReference>
<dbReference type="Proteomes" id="UP001621418">
    <property type="component" value="Chromosome"/>
</dbReference>
<dbReference type="PANTHER" id="PTHR48081:SF8">
    <property type="entry name" value="ALPHA_BETA HYDROLASE FOLD-3 DOMAIN-CONTAINING PROTEIN-RELATED"/>
    <property type="match status" value="1"/>
</dbReference>
<sequence length="320" mass="34220">MSEMALDPQIAGVYAELAEKIQAAGALALPARGDAIGLRAVVDGGLSVSPTPESSGVSVKSYQVTTSDQESIEVRWYTPDDADPAVPGAVVVYFHGGGMIAGKPEYYDGVARYYVEQSQVRVAVVDYRLAPEHPGGRMARDGLDTLRWMLDKAGELGVDPARIAVMGDSGGGGVAAATAILARDHDIDLARQILIYPMLDDRNTVPDPAFPAVLSWDWDANWTAWNALLGAEVGGTDVSPTAAPARLVEFGGLAPAYIEVGELDIFRDESINYAQRLHRVGISCELHILPGVNHGHDRLSVDIDVSRRTFADRCRVLAAL</sequence>
<protein>
    <submittedName>
        <fullName evidence="3">Alpha/beta hydrolase</fullName>
    </submittedName>
</protein>
<dbReference type="InterPro" id="IPR013094">
    <property type="entry name" value="AB_hydrolase_3"/>
</dbReference>
<proteinExistence type="predicted"/>
<dbReference type="InterPro" id="IPR050300">
    <property type="entry name" value="GDXG_lipolytic_enzyme"/>
</dbReference>
<dbReference type="EMBL" id="CP109527">
    <property type="protein sequence ID" value="WTY34359.1"/>
    <property type="molecule type" value="Genomic_DNA"/>
</dbReference>
<keyword evidence="4" id="KW-1185">Reference proteome</keyword>
<dbReference type="Gene3D" id="3.40.50.1820">
    <property type="entry name" value="alpha/beta hydrolase"/>
    <property type="match status" value="1"/>
</dbReference>
<dbReference type="RefSeq" id="WP_405146661.1">
    <property type="nucleotide sequence ID" value="NZ_CP109527.1"/>
</dbReference>
<dbReference type="InterPro" id="IPR029058">
    <property type="entry name" value="AB_hydrolase_fold"/>
</dbReference>
<dbReference type="PANTHER" id="PTHR48081">
    <property type="entry name" value="AB HYDROLASE SUPERFAMILY PROTEIN C4A8.06C"/>
    <property type="match status" value="1"/>
</dbReference>
<gene>
    <name evidence="3" type="ORF">OG308_23970</name>
</gene>
<dbReference type="Pfam" id="PF07859">
    <property type="entry name" value="Abhydrolase_3"/>
    <property type="match status" value="1"/>
</dbReference>
<keyword evidence="1 3" id="KW-0378">Hydrolase</keyword>
<feature type="domain" description="Alpha/beta hydrolase fold-3" evidence="2">
    <location>
        <begin position="91"/>
        <end position="295"/>
    </location>
</feature>
<reference evidence="3 4" key="1">
    <citation type="submission" date="2022-10" db="EMBL/GenBank/DDBJ databases">
        <title>The complete genomes of actinobacterial strains from the NBC collection.</title>
        <authorList>
            <person name="Joergensen T.S."/>
            <person name="Alvarez Arevalo M."/>
            <person name="Sterndorff E.B."/>
            <person name="Faurdal D."/>
            <person name="Vuksanovic O."/>
            <person name="Mourched A.-S."/>
            <person name="Charusanti P."/>
            <person name="Shaw S."/>
            <person name="Blin K."/>
            <person name="Weber T."/>
        </authorList>
    </citation>
    <scope>NUCLEOTIDE SEQUENCE [LARGE SCALE GENOMIC DNA]</scope>
    <source>
        <strain evidence="3 4">NBC_01413</strain>
    </source>
</reference>
<evidence type="ECO:0000313" key="3">
    <source>
        <dbReference type="EMBL" id="WTY34359.1"/>
    </source>
</evidence>
<evidence type="ECO:0000256" key="1">
    <source>
        <dbReference type="ARBA" id="ARBA00022801"/>
    </source>
</evidence>
<name>A0ABZ1N321_9NOCA</name>